<dbReference type="EMBL" id="VBSN01000013">
    <property type="protein sequence ID" value="KAA6441446.1"/>
    <property type="molecule type" value="Genomic_DNA"/>
</dbReference>
<dbReference type="AlphaFoldDB" id="A0A5M8R3D4"/>
<reference evidence="1 2" key="1">
    <citation type="submission" date="2019-05" db="EMBL/GenBank/DDBJ databases">
        <authorList>
            <person name="Qu J.-H."/>
        </authorList>
    </citation>
    <scope>NUCLEOTIDE SEQUENCE [LARGE SCALE GENOMIC DNA]</scope>
    <source>
        <strain evidence="1 2">NS28</strain>
    </source>
</reference>
<comment type="caution">
    <text evidence="1">The sequence shown here is derived from an EMBL/GenBank/DDBJ whole genome shotgun (WGS) entry which is preliminary data.</text>
</comment>
<accession>A0A5M8R3D4</accession>
<protein>
    <submittedName>
        <fullName evidence="1">Phage terminase large subunit</fullName>
    </submittedName>
</protein>
<gene>
    <name evidence="1" type="primary">terL</name>
    <name evidence="1" type="ORF">FEM33_01555</name>
</gene>
<proteinExistence type="predicted"/>
<dbReference type="Proteomes" id="UP000323994">
    <property type="component" value="Unassembled WGS sequence"/>
</dbReference>
<dbReference type="NCBIfam" id="TIGR01630">
    <property type="entry name" value="psiM2_ORF9"/>
    <property type="match status" value="1"/>
</dbReference>
<sequence length="502" mass="57248">MTPAEIQEYKRIALSRLATQKSLMNYTCYFFRELYSRKFVINKHHERICDLLNRILAGEVTKAIINIAPRYGKTELAVKNFISHGLALNPASKYIHLSYSDDLALDNSEGVKSIVEHEAYQELYPEVMIKKDSRSKKKWYTTKGGGVYATSAAGQVTGFGAGQVDSEEQDDPDFERTMDDFLVDAGIHTKFGGALIIDDPIKPEDADSETRRERINQRYDSTIKNRVNSRKTPIIIIMQRLHENDLCGYLLQNEPGQWEVLSLPCIQTDDKGNEIALWPFKHSLQELKALQDQNSMVFERQYMQNPQPAGGYLYGRPWKTYQGIDYIPATKFRMRKTYTDTADLGTDFLCSIAYIETETAMYVTDVIYTQAGMETTEPMVAKQIHEQGTELARVESNNGGRGFARNVEQQTRLRGNKDTRIEWFHQSANKYSRIFTAGASVQNLIVFPEDWKARWPKFAKHVCSYMAAGGNANDDAEDALTGMTEYFGKDSNKAQNLTAYFR</sequence>
<dbReference type="OrthoDB" id="9771580at2"/>
<name>A0A5M8R3D4_9BACT</name>
<evidence type="ECO:0000313" key="1">
    <source>
        <dbReference type="EMBL" id="KAA6441446.1"/>
    </source>
</evidence>
<keyword evidence="2" id="KW-1185">Reference proteome</keyword>
<organism evidence="1 2">
    <name type="scientific">Dyadobacter flavalbus</name>
    <dbReference type="NCBI Taxonomy" id="2579942"/>
    <lineage>
        <taxon>Bacteria</taxon>
        <taxon>Pseudomonadati</taxon>
        <taxon>Bacteroidota</taxon>
        <taxon>Cytophagia</taxon>
        <taxon>Cytophagales</taxon>
        <taxon>Spirosomataceae</taxon>
        <taxon>Dyadobacter</taxon>
    </lineage>
</organism>
<evidence type="ECO:0000313" key="2">
    <source>
        <dbReference type="Proteomes" id="UP000323994"/>
    </source>
</evidence>
<dbReference type="InterPro" id="IPR006517">
    <property type="entry name" value="Phage_terminase_lsu-like_C"/>
</dbReference>